<organism evidence="1 2">
    <name type="scientific">Riemerella anatipestifer</name>
    <name type="common">Moraxella anatipestifer</name>
    <dbReference type="NCBI Taxonomy" id="34085"/>
    <lineage>
        <taxon>Bacteria</taxon>
        <taxon>Pseudomonadati</taxon>
        <taxon>Bacteroidota</taxon>
        <taxon>Flavobacteriia</taxon>
        <taxon>Flavobacteriales</taxon>
        <taxon>Weeksellaceae</taxon>
        <taxon>Riemerella</taxon>
    </lineage>
</organism>
<dbReference type="Pfam" id="PF25589">
    <property type="entry name" value="DUF7935"/>
    <property type="match status" value="1"/>
</dbReference>
<gene>
    <name evidence="1" type="ORF">AB406_0293</name>
</gene>
<evidence type="ECO:0000313" key="2">
    <source>
        <dbReference type="Proteomes" id="UP000189883"/>
    </source>
</evidence>
<dbReference type="RefSeq" id="WP_079206465.1">
    <property type="nucleotide sequence ID" value="NZ_CP011859.1"/>
</dbReference>
<reference evidence="1 2" key="1">
    <citation type="submission" date="2015-06" db="EMBL/GenBank/DDBJ databases">
        <title>R. anatipestifer strain HXb2 is the most virulent strain so far, and the genome sequence would help us uncover the pathogenesis.</title>
        <authorList>
            <person name="Hu Q."/>
            <person name="Qi J."/>
            <person name="Bo H."/>
            <person name="Liu G."/>
            <person name="Tao M."/>
            <person name="Ding Y."/>
            <person name="Xue Y."/>
        </authorList>
    </citation>
    <scope>NUCLEOTIDE SEQUENCE [LARGE SCALE GENOMIC DNA]</scope>
    <source>
        <strain evidence="1 2">HXb2</strain>
    </source>
</reference>
<dbReference type="EMBL" id="CP011859">
    <property type="protein sequence ID" value="AQY21254.1"/>
    <property type="molecule type" value="Genomic_DNA"/>
</dbReference>
<accession>A0A1S7DQ76</accession>
<evidence type="ECO:0000313" key="1">
    <source>
        <dbReference type="EMBL" id="AQY21254.1"/>
    </source>
</evidence>
<proteinExistence type="predicted"/>
<protein>
    <submittedName>
        <fullName evidence="1">Uncharacterized protein</fullName>
    </submittedName>
</protein>
<sequence>MSYKEFLPYAFALVLAFPFLVFIRQGLHYYMKAKTKELELLTLKKGKEINTQAHERMAIFLERIKPAYLIQNFDKNLATHEFLYLTEKNINQEFEYNISQQIYIDKVIWENITDAKNSIIKLLKDTYQGLNEASLEEFKTVFLMSYINGEDYIGLCLDELRKEILKAK</sequence>
<dbReference type="AlphaFoldDB" id="A0A1S7DQ76"/>
<dbReference type="Proteomes" id="UP000189883">
    <property type="component" value="Chromosome"/>
</dbReference>
<dbReference type="InterPro" id="IPR057695">
    <property type="entry name" value="DUF7935"/>
</dbReference>
<name>A0A1S7DQ76_RIEAN</name>